<evidence type="ECO:0000313" key="6">
    <source>
        <dbReference type="Proteomes" id="UP000275024"/>
    </source>
</evidence>
<proteinExistence type="predicted"/>
<dbReference type="GO" id="GO:0046872">
    <property type="term" value="F:metal ion binding"/>
    <property type="evidence" value="ECO:0007669"/>
    <property type="project" value="UniProtKB-KW"/>
</dbReference>
<gene>
    <name evidence="4" type="ORF">D7318_14385</name>
    <name evidence="3" type="ORF">D7319_14170</name>
</gene>
<dbReference type="InterPro" id="IPR033889">
    <property type="entry name" value="LanC"/>
</dbReference>
<dbReference type="EMBL" id="RBDY01000009">
    <property type="protein sequence ID" value="RKN22740.1"/>
    <property type="molecule type" value="Genomic_DNA"/>
</dbReference>
<dbReference type="PRINTS" id="PR01955">
    <property type="entry name" value="LANCFRANKIA"/>
</dbReference>
<evidence type="ECO:0000313" key="3">
    <source>
        <dbReference type="EMBL" id="RKN09069.1"/>
    </source>
</evidence>
<feature type="binding site" evidence="1">
    <location>
        <position position="369"/>
    </location>
    <ligand>
        <name>Zn(2+)</name>
        <dbReference type="ChEBI" id="CHEBI:29105"/>
    </ligand>
</feature>
<dbReference type="GO" id="GO:0031179">
    <property type="term" value="P:peptide modification"/>
    <property type="evidence" value="ECO:0007669"/>
    <property type="project" value="InterPro"/>
</dbReference>
<dbReference type="InterPro" id="IPR007822">
    <property type="entry name" value="LANC-like"/>
</dbReference>
<feature type="region of interest" description="Disordered" evidence="2">
    <location>
        <begin position="1"/>
        <end position="23"/>
    </location>
</feature>
<dbReference type="Gene3D" id="1.50.10.20">
    <property type="match status" value="1"/>
</dbReference>
<feature type="binding site" evidence="1">
    <location>
        <position position="368"/>
    </location>
    <ligand>
        <name>Zn(2+)</name>
        <dbReference type="ChEBI" id="CHEBI:29105"/>
    </ligand>
</feature>
<dbReference type="CDD" id="cd04793">
    <property type="entry name" value="LanC"/>
    <property type="match status" value="1"/>
</dbReference>
<dbReference type="SMART" id="SM01260">
    <property type="entry name" value="LANC_like"/>
    <property type="match status" value="1"/>
</dbReference>
<evidence type="ECO:0008006" key="7">
    <source>
        <dbReference type="Google" id="ProtNLM"/>
    </source>
</evidence>
<dbReference type="RefSeq" id="WP_120697411.1">
    <property type="nucleotide sequence ID" value="NZ_RBDX01000009.1"/>
</dbReference>
<keyword evidence="5" id="KW-1185">Reference proteome</keyword>
<evidence type="ECO:0000256" key="1">
    <source>
        <dbReference type="PIRSR" id="PIRSR607822-1"/>
    </source>
</evidence>
<dbReference type="Proteomes" id="UP000275024">
    <property type="component" value="Unassembled WGS sequence"/>
</dbReference>
<dbReference type="PRINTS" id="PR01950">
    <property type="entry name" value="LANCSUPER"/>
</dbReference>
<organism evidence="3 6">
    <name type="scientific">Streptomyces radicis</name>
    <dbReference type="NCBI Taxonomy" id="1750517"/>
    <lineage>
        <taxon>Bacteria</taxon>
        <taxon>Bacillati</taxon>
        <taxon>Actinomycetota</taxon>
        <taxon>Actinomycetes</taxon>
        <taxon>Kitasatosporales</taxon>
        <taxon>Streptomycetaceae</taxon>
        <taxon>Streptomyces</taxon>
    </lineage>
</organism>
<name>A0A3A9W8I2_9ACTN</name>
<keyword evidence="1" id="KW-0862">Zinc</keyword>
<keyword evidence="1" id="KW-0479">Metal-binding</keyword>
<protein>
    <recommendedName>
        <fullName evidence="7">Lanthionine synthetase</fullName>
    </recommendedName>
</protein>
<dbReference type="Pfam" id="PF05147">
    <property type="entry name" value="LANC_like"/>
    <property type="match status" value="1"/>
</dbReference>
<dbReference type="SUPFAM" id="SSF158745">
    <property type="entry name" value="LanC-like"/>
    <property type="match status" value="1"/>
</dbReference>
<comment type="caution">
    <text evidence="3">The sequence shown here is derived from an EMBL/GenBank/DDBJ whole genome shotgun (WGS) entry which is preliminary data.</text>
</comment>
<dbReference type="EMBL" id="RBDX01000009">
    <property type="protein sequence ID" value="RKN09069.1"/>
    <property type="molecule type" value="Genomic_DNA"/>
</dbReference>
<dbReference type="Proteomes" id="UP000268652">
    <property type="component" value="Unassembled WGS sequence"/>
</dbReference>
<dbReference type="AlphaFoldDB" id="A0A3A9W8I2"/>
<dbReference type="OrthoDB" id="1882482at2"/>
<evidence type="ECO:0000313" key="5">
    <source>
        <dbReference type="Proteomes" id="UP000268652"/>
    </source>
</evidence>
<sequence length="461" mass="49607">MPMRSPERMGIPLRPTKGKDMGKGGKIMAVTAARREAGHAAEALRIADRVAGILRSPDALAPLADDPGDVLSFADGFSGISLLFAVRAAEGRESRTVAHAHLQRAAAAVSRVRSRNAGLYLETAGLAFALDAAASVGGGYEKALATVDQALIEVVEERCRDIDENPLGPFHRYDVISGLTGTGRHLLGRAPEHLPTLERVLSTLVALTRSLRYHGETVPALWATHPPNLRSENPYSMRKYGHLNTGLSHGIAGPLALLSLAHARGVAVPGQERAVRTLVALLERLAHEDEFGVHWPNAVSLDEWAGAPRERGRTRPSWCYGAPGVARALQLAGEAFGEPGWTALATESVGSFLRVPMEHWHIDHWSLCHGWSGLLHLLRFFRDSAEADRVHHATEDIARRLVTGLADPDALRLSTFRETAAPRHGWTTPGFLTGATGLALALHAYARGEPSVAWDAALLVA</sequence>
<evidence type="ECO:0000313" key="4">
    <source>
        <dbReference type="EMBL" id="RKN22740.1"/>
    </source>
</evidence>
<accession>A0A3A9W8I2</accession>
<reference evidence="5 6" key="1">
    <citation type="submission" date="2018-09" db="EMBL/GenBank/DDBJ databases">
        <title>Streptomyces sp. nov. DS1-2, an endophytic actinomycete isolated from roots of Dendrobium scabrilingue.</title>
        <authorList>
            <person name="Kuncharoen N."/>
            <person name="Kudo T."/>
            <person name="Ohkuma M."/>
            <person name="Yuki M."/>
            <person name="Tanasupawat S."/>
        </authorList>
    </citation>
    <scope>NUCLEOTIDE SEQUENCE [LARGE SCALE GENOMIC DNA]</scope>
    <source>
        <strain evidence="3 6">AZ1-7</strain>
        <strain evidence="4 5">DS1-2</strain>
    </source>
</reference>
<evidence type="ECO:0000256" key="2">
    <source>
        <dbReference type="SAM" id="MobiDB-lite"/>
    </source>
</evidence>
<feature type="binding site" evidence="1">
    <location>
        <position position="319"/>
    </location>
    <ligand>
        <name>Zn(2+)</name>
        <dbReference type="ChEBI" id="CHEBI:29105"/>
    </ligand>
</feature>